<protein>
    <submittedName>
        <fullName evidence="1">Uncharacterized protein</fullName>
    </submittedName>
</protein>
<dbReference type="EMBL" id="GBRH01270912">
    <property type="protein sequence ID" value="JAD26983.1"/>
    <property type="molecule type" value="Transcribed_RNA"/>
</dbReference>
<dbReference type="AlphaFoldDB" id="A0A0A8YMX7"/>
<proteinExistence type="predicted"/>
<accession>A0A0A8YMX7</accession>
<organism evidence="1">
    <name type="scientific">Arundo donax</name>
    <name type="common">Giant reed</name>
    <name type="synonym">Donax arundinaceus</name>
    <dbReference type="NCBI Taxonomy" id="35708"/>
    <lineage>
        <taxon>Eukaryota</taxon>
        <taxon>Viridiplantae</taxon>
        <taxon>Streptophyta</taxon>
        <taxon>Embryophyta</taxon>
        <taxon>Tracheophyta</taxon>
        <taxon>Spermatophyta</taxon>
        <taxon>Magnoliopsida</taxon>
        <taxon>Liliopsida</taxon>
        <taxon>Poales</taxon>
        <taxon>Poaceae</taxon>
        <taxon>PACMAD clade</taxon>
        <taxon>Arundinoideae</taxon>
        <taxon>Arundineae</taxon>
        <taxon>Arundo</taxon>
    </lineage>
</organism>
<reference evidence="1" key="2">
    <citation type="journal article" date="2015" name="Data Brief">
        <title>Shoot transcriptome of the giant reed, Arundo donax.</title>
        <authorList>
            <person name="Barrero R.A."/>
            <person name="Guerrero F.D."/>
            <person name="Moolhuijzen P."/>
            <person name="Goolsby J.A."/>
            <person name="Tidwell J."/>
            <person name="Bellgard S.E."/>
            <person name="Bellgard M.I."/>
        </authorList>
    </citation>
    <scope>NUCLEOTIDE SEQUENCE</scope>
    <source>
        <tissue evidence="1">Shoot tissue taken approximately 20 cm above the soil surface</tissue>
    </source>
</reference>
<reference evidence="1" key="1">
    <citation type="submission" date="2014-09" db="EMBL/GenBank/DDBJ databases">
        <authorList>
            <person name="Magalhaes I.L.F."/>
            <person name="Oliveira U."/>
            <person name="Santos F.R."/>
            <person name="Vidigal T.H.D.A."/>
            <person name="Brescovit A.D."/>
            <person name="Santos A.J."/>
        </authorList>
    </citation>
    <scope>NUCLEOTIDE SEQUENCE</scope>
    <source>
        <tissue evidence="1">Shoot tissue taken approximately 20 cm above the soil surface</tissue>
    </source>
</reference>
<evidence type="ECO:0000313" key="1">
    <source>
        <dbReference type="EMBL" id="JAD26983.1"/>
    </source>
</evidence>
<sequence length="62" mass="6793">MMLHLSFITIYWNIQGIECNRSHFSGDGSYSGHRIGLCPFVTASQVTFIVSSVDTVSAISLP</sequence>
<name>A0A0A8YMX7_ARUDO</name>